<protein>
    <recommendedName>
        <fullName evidence="2">KRAB-related domain-containing protein</fullName>
    </recommendedName>
</protein>
<proteinExistence type="predicted"/>
<sequence length="194" mass="22573">MNKDRSFANRPKAVTQKSEKDCKVFKTISKYFSDKEWAKLGYSEKTTYVYMKRNYDTMTGLGNRKFWVQTSLRTHHYPLSPFICHGFFLGCNKCPMPALCAGRNPRATPFFSFLFLFLIKKVMHKKPKEKNDLDPVPVALGSEQAQKQQSPPGEDSISDKQIKKIPGKRYRAYILRERKNLVAYEEISDPEEED</sequence>
<dbReference type="GO" id="GO:0006355">
    <property type="term" value="P:regulation of DNA-templated transcription"/>
    <property type="evidence" value="ECO:0007669"/>
    <property type="project" value="InterPro"/>
</dbReference>
<feature type="region of interest" description="Disordered" evidence="1">
    <location>
        <begin position="129"/>
        <end position="163"/>
    </location>
</feature>
<dbReference type="InterPro" id="IPR003655">
    <property type="entry name" value="aKRAB"/>
</dbReference>
<feature type="domain" description="KRAB-related" evidence="2">
    <location>
        <begin position="20"/>
        <end position="83"/>
    </location>
</feature>
<dbReference type="PROSITE" id="PS50806">
    <property type="entry name" value="KRAB_RELATED"/>
    <property type="match status" value="1"/>
</dbReference>
<dbReference type="PANTHER" id="PTHR14112:SF1">
    <property type="entry name" value="KRAB-RELATED DOMAIN-CONTAINING PROTEIN"/>
    <property type="match status" value="1"/>
</dbReference>
<name>A0A673VMF4_SURSU</name>
<dbReference type="GO" id="GO:0005634">
    <property type="term" value="C:nucleus"/>
    <property type="evidence" value="ECO:0007669"/>
    <property type="project" value="InterPro"/>
</dbReference>
<dbReference type="AlphaFoldDB" id="A0A673VMF4"/>
<reference evidence="3" key="2">
    <citation type="submission" date="2025-09" db="UniProtKB">
        <authorList>
            <consortium name="Ensembl"/>
        </authorList>
    </citation>
    <scope>IDENTIFICATION</scope>
</reference>
<dbReference type="InterPro" id="IPR036051">
    <property type="entry name" value="KRAB_dom_sf"/>
</dbReference>
<evidence type="ECO:0000256" key="1">
    <source>
        <dbReference type="SAM" id="MobiDB-lite"/>
    </source>
</evidence>
<evidence type="ECO:0000259" key="2">
    <source>
        <dbReference type="PROSITE" id="PS50806"/>
    </source>
</evidence>
<accession>A0A673VMF4</accession>
<dbReference type="Proteomes" id="UP000472268">
    <property type="component" value="Unplaced"/>
</dbReference>
<reference evidence="3" key="1">
    <citation type="submission" date="2025-08" db="UniProtKB">
        <authorList>
            <consortium name="Ensembl"/>
        </authorList>
    </citation>
    <scope>IDENTIFICATION</scope>
</reference>
<dbReference type="PANTHER" id="PTHR14112">
    <property type="entry name" value="SYNOVIAL SARCOMA, X MEMBER"/>
    <property type="match status" value="1"/>
</dbReference>
<dbReference type="Ensembl" id="ENSSSUT00005039550.1">
    <property type="protein sequence ID" value="ENSSSUP00005034706.1"/>
    <property type="gene ID" value="ENSSSUG00005022288.1"/>
</dbReference>
<dbReference type="OMA" id="LRTHHYP"/>
<keyword evidence="4" id="KW-1185">Reference proteome</keyword>
<evidence type="ECO:0000313" key="4">
    <source>
        <dbReference type="Proteomes" id="UP000472268"/>
    </source>
</evidence>
<dbReference type="SUPFAM" id="SSF109640">
    <property type="entry name" value="KRAB domain (Kruppel-associated box)"/>
    <property type="match status" value="1"/>
</dbReference>
<dbReference type="Pfam" id="PF09514">
    <property type="entry name" value="SSXRD"/>
    <property type="match status" value="1"/>
</dbReference>
<dbReference type="InterPro" id="IPR019041">
    <property type="entry name" value="SSXRD_motif"/>
</dbReference>
<organism evidence="3 4">
    <name type="scientific">Suricata suricatta</name>
    <name type="common">Meerkat</name>
    <dbReference type="NCBI Taxonomy" id="37032"/>
    <lineage>
        <taxon>Eukaryota</taxon>
        <taxon>Metazoa</taxon>
        <taxon>Chordata</taxon>
        <taxon>Craniata</taxon>
        <taxon>Vertebrata</taxon>
        <taxon>Euteleostomi</taxon>
        <taxon>Mammalia</taxon>
        <taxon>Eutheria</taxon>
        <taxon>Laurasiatheria</taxon>
        <taxon>Carnivora</taxon>
        <taxon>Feliformia</taxon>
        <taxon>Herpestidae</taxon>
        <taxon>Suricata</taxon>
    </lineage>
</organism>
<evidence type="ECO:0000313" key="3">
    <source>
        <dbReference type="Ensembl" id="ENSSSUP00005034706.1"/>
    </source>
</evidence>